<keyword evidence="3" id="KW-1185">Reference proteome</keyword>
<feature type="compositionally biased region" description="Basic and acidic residues" evidence="1">
    <location>
        <begin position="33"/>
        <end position="45"/>
    </location>
</feature>
<accession>A0A0C3EK45</accession>
<dbReference type="HOGENOM" id="CLU_912505_0_0_1"/>
<reference evidence="2 3" key="1">
    <citation type="submission" date="2014-04" db="EMBL/GenBank/DDBJ databases">
        <authorList>
            <consortium name="DOE Joint Genome Institute"/>
            <person name="Kuo A."/>
            <person name="Tarkka M."/>
            <person name="Buscot F."/>
            <person name="Kohler A."/>
            <person name="Nagy L.G."/>
            <person name="Floudas D."/>
            <person name="Copeland A."/>
            <person name="Barry K.W."/>
            <person name="Cichocki N."/>
            <person name="Veneault-Fourrey C."/>
            <person name="LaButti K."/>
            <person name="Lindquist E.A."/>
            <person name="Lipzen A."/>
            <person name="Lundell T."/>
            <person name="Morin E."/>
            <person name="Murat C."/>
            <person name="Sun H."/>
            <person name="Tunlid A."/>
            <person name="Henrissat B."/>
            <person name="Grigoriev I.V."/>
            <person name="Hibbett D.S."/>
            <person name="Martin F."/>
            <person name="Nordberg H.P."/>
            <person name="Cantor M.N."/>
            <person name="Hua S.X."/>
        </authorList>
    </citation>
    <scope>NUCLEOTIDE SEQUENCE [LARGE SCALE GENOMIC DNA]</scope>
    <source>
        <strain evidence="2 3">F 1598</strain>
    </source>
</reference>
<evidence type="ECO:0000256" key="1">
    <source>
        <dbReference type="SAM" id="MobiDB-lite"/>
    </source>
</evidence>
<name>A0A0C3EK45_PILCF</name>
<organism evidence="2 3">
    <name type="scientific">Piloderma croceum (strain F 1598)</name>
    <dbReference type="NCBI Taxonomy" id="765440"/>
    <lineage>
        <taxon>Eukaryota</taxon>
        <taxon>Fungi</taxon>
        <taxon>Dikarya</taxon>
        <taxon>Basidiomycota</taxon>
        <taxon>Agaricomycotina</taxon>
        <taxon>Agaricomycetes</taxon>
        <taxon>Agaricomycetidae</taxon>
        <taxon>Atheliales</taxon>
        <taxon>Atheliaceae</taxon>
        <taxon>Piloderma</taxon>
    </lineage>
</organism>
<sequence length="305" mass="32971">MSEPKGKKSTSARQPASKRKNLHKSIIKTRAAQVKDAHEIGEGHMGDATSGVRRHVGPLITSGGSQSPPKPTRAAKCTLPNPDNIKTKDVTESLHKKPKPTPSIVKPVTASARKIPAGQKSVTLALKREPHTPPTRSQTSDDDVAEIPAASSSRARTRPLGTQPHNNLQKAFSSTQGVRHRKVYRQVRSSEPEDEGVFSIGRLPMPPMPPPGQEGHSSYVWVPDPNLEDDHDDPAAQEQHDAQEFVDDIPEQDHHGSQAEEDYIDPYVADVAEFPDGGDGGEQGNSAGEEEVGDADNVGQNMQVF</sequence>
<dbReference type="EMBL" id="KN833097">
    <property type="protein sequence ID" value="KIM72995.1"/>
    <property type="molecule type" value="Genomic_DNA"/>
</dbReference>
<feature type="region of interest" description="Disordered" evidence="1">
    <location>
        <begin position="1"/>
        <end position="305"/>
    </location>
</feature>
<gene>
    <name evidence="2" type="ORF">PILCRDRAFT_15603</name>
</gene>
<feature type="compositionally biased region" description="Basic residues" evidence="1">
    <location>
        <begin position="16"/>
        <end position="27"/>
    </location>
</feature>
<feature type="compositionally biased region" description="Basic and acidic residues" evidence="1">
    <location>
        <begin position="85"/>
        <end position="95"/>
    </location>
</feature>
<evidence type="ECO:0000313" key="2">
    <source>
        <dbReference type="EMBL" id="KIM72995.1"/>
    </source>
</evidence>
<dbReference type="AlphaFoldDB" id="A0A0C3EK45"/>
<proteinExistence type="predicted"/>
<protein>
    <submittedName>
        <fullName evidence="2">Uncharacterized protein</fullName>
    </submittedName>
</protein>
<reference evidence="3" key="2">
    <citation type="submission" date="2015-01" db="EMBL/GenBank/DDBJ databases">
        <title>Evolutionary Origins and Diversification of the Mycorrhizal Mutualists.</title>
        <authorList>
            <consortium name="DOE Joint Genome Institute"/>
            <consortium name="Mycorrhizal Genomics Consortium"/>
            <person name="Kohler A."/>
            <person name="Kuo A."/>
            <person name="Nagy L.G."/>
            <person name="Floudas D."/>
            <person name="Copeland A."/>
            <person name="Barry K.W."/>
            <person name="Cichocki N."/>
            <person name="Veneault-Fourrey C."/>
            <person name="LaButti K."/>
            <person name="Lindquist E.A."/>
            <person name="Lipzen A."/>
            <person name="Lundell T."/>
            <person name="Morin E."/>
            <person name="Murat C."/>
            <person name="Riley R."/>
            <person name="Ohm R."/>
            <person name="Sun H."/>
            <person name="Tunlid A."/>
            <person name="Henrissat B."/>
            <person name="Grigoriev I.V."/>
            <person name="Hibbett D.S."/>
            <person name="Martin F."/>
        </authorList>
    </citation>
    <scope>NUCLEOTIDE SEQUENCE [LARGE SCALE GENOMIC DNA]</scope>
    <source>
        <strain evidence="3">F 1598</strain>
    </source>
</reference>
<dbReference type="InParanoid" id="A0A0C3EK45"/>
<dbReference type="Proteomes" id="UP000054166">
    <property type="component" value="Unassembled WGS sequence"/>
</dbReference>
<feature type="compositionally biased region" description="Polar residues" evidence="1">
    <location>
        <begin position="163"/>
        <end position="177"/>
    </location>
</feature>
<evidence type="ECO:0000313" key="3">
    <source>
        <dbReference type="Proteomes" id="UP000054166"/>
    </source>
</evidence>